<keyword evidence="1" id="KW-0732">Signal</keyword>
<name>A0AAU9ME81_9ASTR</name>
<dbReference type="EMBL" id="CAKMRJ010000224">
    <property type="protein sequence ID" value="CAH1419128.1"/>
    <property type="molecule type" value="Genomic_DNA"/>
</dbReference>
<sequence>MSQLMLRWISFTLCSSMHISTSSDLNLYPSQRAFFKFGGVSLKSRSSEKPPNVINLLDLKPKTHQFLRCSQIWVCLVHFQINLIWKKKMLQLHHRHQRTPEDQPDHHQNTISPLFADLVSHPSFARTRSLVGNIHRSSETTSSHLPELTPQTTSDRDVFYGSSLFCWILNLIMKRLYYNKTMILSQVSI</sequence>
<gene>
    <name evidence="2" type="ORF">LVIROSA_LOCUS6684</name>
</gene>
<feature type="signal peptide" evidence="1">
    <location>
        <begin position="1"/>
        <end position="22"/>
    </location>
</feature>
<accession>A0AAU9ME81</accession>
<feature type="chain" id="PRO_5043852031" evidence="1">
    <location>
        <begin position="23"/>
        <end position="189"/>
    </location>
</feature>
<dbReference type="AlphaFoldDB" id="A0AAU9ME81"/>
<dbReference type="Proteomes" id="UP001157418">
    <property type="component" value="Unassembled WGS sequence"/>
</dbReference>
<evidence type="ECO:0000313" key="2">
    <source>
        <dbReference type="EMBL" id="CAH1419128.1"/>
    </source>
</evidence>
<organism evidence="2 3">
    <name type="scientific">Lactuca virosa</name>
    <dbReference type="NCBI Taxonomy" id="75947"/>
    <lineage>
        <taxon>Eukaryota</taxon>
        <taxon>Viridiplantae</taxon>
        <taxon>Streptophyta</taxon>
        <taxon>Embryophyta</taxon>
        <taxon>Tracheophyta</taxon>
        <taxon>Spermatophyta</taxon>
        <taxon>Magnoliopsida</taxon>
        <taxon>eudicotyledons</taxon>
        <taxon>Gunneridae</taxon>
        <taxon>Pentapetalae</taxon>
        <taxon>asterids</taxon>
        <taxon>campanulids</taxon>
        <taxon>Asterales</taxon>
        <taxon>Asteraceae</taxon>
        <taxon>Cichorioideae</taxon>
        <taxon>Cichorieae</taxon>
        <taxon>Lactucinae</taxon>
        <taxon>Lactuca</taxon>
    </lineage>
</organism>
<evidence type="ECO:0000313" key="3">
    <source>
        <dbReference type="Proteomes" id="UP001157418"/>
    </source>
</evidence>
<comment type="caution">
    <text evidence="2">The sequence shown here is derived from an EMBL/GenBank/DDBJ whole genome shotgun (WGS) entry which is preliminary data.</text>
</comment>
<keyword evidence="3" id="KW-1185">Reference proteome</keyword>
<proteinExistence type="predicted"/>
<protein>
    <submittedName>
        <fullName evidence="2">Uncharacterized protein</fullName>
    </submittedName>
</protein>
<evidence type="ECO:0000256" key="1">
    <source>
        <dbReference type="SAM" id="SignalP"/>
    </source>
</evidence>
<reference evidence="2 3" key="1">
    <citation type="submission" date="2022-01" db="EMBL/GenBank/DDBJ databases">
        <authorList>
            <person name="Xiong W."/>
            <person name="Schranz E."/>
        </authorList>
    </citation>
    <scope>NUCLEOTIDE SEQUENCE [LARGE SCALE GENOMIC DNA]</scope>
</reference>